<proteinExistence type="predicted"/>
<evidence type="ECO:0000313" key="1">
    <source>
        <dbReference type="EMBL" id="KZV95725.1"/>
    </source>
</evidence>
<organism evidence="1 2">
    <name type="scientific">Exidia glandulosa HHB12029</name>
    <dbReference type="NCBI Taxonomy" id="1314781"/>
    <lineage>
        <taxon>Eukaryota</taxon>
        <taxon>Fungi</taxon>
        <taxon>Dikarya</taxon>
        <taxon>Basidiomycota</taxon>
        <taxon>Agaricomycotina</taxon>
        <taxon>Agaricomycetes</taxon>
        <taxon>Auriculariales</taxon>
        <taxon>Exidiaceae</taxon>
        <taxon>Exidia</taxon>
    </lineage>
</organism>
<accession>A0A165K3D2</accession>
<dbReference type="Proteomes" id="UP000077266">
    <property type="component" value="Unassembled WGS sequence"/>
</dbReference>
<reference evidence="1 2" key="1">
    <citation type="journal article" date="2016" name="Mol. Biol. Evol.">
        <title>Comparative Genomics of Early-Diverging Mushroom-Forming Fungi Provides Insights into the Origins of Lignocellulose Decay Capabilities.</title>
        <authorList>
            <person name="Nagy L.G."/>
            <person name="Riley R."/>
            <person name="Tritt A."/>
            <person name="Adam C."/>
            <person name="Daum C."/>
            <person name="Floudas D."/>
            <person name="Sun H."/>
            <person name="Yadav J.S."/>
            <person name="Pangilinan J."/>
            <person name="Larsson K.H."/>
            <person name="Matsuura K."/>
            <person name="Barry K."/>
            <person name="Labutti K."/>
            <person name="Kuo R."/>
            <person name="Ohm R.A."/>
            <person name="Bhattacharya S.S."/>
            <person name="Shirouzu T."/>
            <person name="Yoshinaga Y."/>
            <person name="Martin F.M."/>
            <person name="Grigoriev I.V."/>
            <person name="Hibbett D.S."/>
        </authorList>
    </citation>
    <scope>NUCLEOTIDE SEQUENCE [LARGE SCALE GENOMIC DNA]</scope>
    <source>
        <strain evidence="1 2">HHB12029</strain>
    </source>
</reference>
<name>A0A165K3D2_EXIGL</name>
<sequence length="293" mass="32522">MHLRRVPRLADGTAHQPVLVLDPARVRVRRRTKDAVHPALALVDAGTTVRHLLPAARDLHLPPVLVRQGTIHRPPMVLTGRGLRVRRRGGGASRVRRDVEETVRRRDRRDGSRARQVAIVVLRLDATVVLHLDVTAARRLPRDGEVIVARLLRPTEDAIRTVVLLHRGTGDALIVGRRLRLLDAPEEGLLQDVEMLVRRLRADLRAVVLHPRADVRAVVRRRRRGEALAVVRRRPSPHVVPEVQVTAVAEAVAEAGVQVGVIGAAGAGRGPHSRLIHRRVIRWTSIWINASAS</sequence>
<keyword evidence="2" id="KW-1185">Reference proteome</keyword>
<dbReference type="EMBL" id="KV425952">
    <property type="protein sequence ID" value="KZV95725.1"/>
    <property type="molecule type" value="Genomic_DNA"/>
</dbReference>
<gene>
    <name evidence="1" type="ORF">EXIGLDRAFT_462435</name>
</gene>
<evidence type="ECO:0000313" key="2">
    <source>
        <dbReference type="Proteomes" id="UP000077266"/>
    </source>
</evidence>
<dbReference type="AlphaFoldDB" id="A0A165K3D2"/>
<dbReference type="InParanoid" id="A0A165K3D2"/>
<protein>
    <submittedName>
        <fullName evidence="1">Uncharacterized protein</fullName>
    </submittedName>
</protein>